<dbReference type="GO" id="GO:0005829">
    <property type="term" value="C:cytosol"/>
    <property type="evidence" value="ECO:0007669"/>
    <property type="project" value="TreeGrafter"/>
</dbReference>
<dbReference type="PANTHER" id="PTHR21299">
    <property type="entry name" value="CYTIDYLATE KINASE/PANTOATE-BETA-ALANINE LIGASE"/>
    <property type="match status" value="1"/>
</dbReference>
<reference evidence="11" key="1">
    <citation type="submission" date="2020-01" db="EMBL/GenBank/DDBJ databases">
        <title>Caldichromatium gen. nov., sp. nov., a thermophilic purple sulfur bacterium member of the family Chromatiaceae isolated from Nakabusa hot spring, Japan.</title>
        <authorList>
            <person name="Saini M.K."/>
            <person name="Hanada S."/>
            <person name="Tank M."/>
        </authorList>
    </citation>
    <scope>NUCLEOTIDE SEQUENCE [LARGE SCALE GENOMIC DNA]</scope>
    <source>
        <strain evidence="11">No.7</strain>
    </source>
</reference>
<dbReference type="InterPro" id="IPR027417">
    <property type="entry name" value="P-loop_NTPase"/>
</dbReference>
<dbReference type="EMBL" id="CP048029">
    <property type="protein sequence ID" value="QIK37382.1"/>
    <property type="molecule type" value="Genomic_DNA"/>
</dbReference>
<dbReference type="Proteomes" id="UP000502699">
    <property type="component" value="Chromosome"/>
</dbReference>
<evidence type="ECO:0000256" key="7">
    <source>
        <dbReference type="ARBA" id="ARBA00048478"/>
    </source>
</evidence>
<keyword evidence="8" id="KW-0963">Cytoplasm</keyword>
<dbReference type="KEGG" id="cjap:GWK36_04610"/>
<dbReference type="GO" id="GO:0036431">
    <property type="term" value="F:dCMP kinase activity"/>
    <property type="evidence" value="ECO:0007669"/>
    <property type="project" value="InterPro"/>
</dbReference>
<dbReference type="SUPFAM" id="SSF52540">
    <property type="entry name" value="P-loop containing nucleoside triphosphate hydrolases"/>
    <property type="match status" value="1"/>
</dbReference>
<dbReference type="RefSeq" id="WP_166270149.1">
    <property type="nucleotide sequence ID" value="NZ_CP048029.1"/>
</dbReference>
<evidence type="ECO:0000256" key="1">
    <source>
        <dbReference type="ARBA" id="ARBA00009427"/>
    </source>
</evidence>
<dbReference type="Pfam" id="PF02224">
    <property type="entry name" value="Cytidylate_kin"/>
    <property type="match status" value="1"/>
</dbReference>
<dbReference type="GO" id="GO:0015949">
    <property type="term" value="P:nucleobase-containing small molecule interconversion"/>
    <property type="evidence" value="ECO:0007669"/>
    <property type="project" value="TreeGrafter"/>
</dbReference>
<organism evidence="10 11">
    <name type="scientific">Caldichromatium japonicum</name>
    <dbReference type="NCBI Taxonomy" id="2699430"/>
    <lineage>
        <taxon>Bacteria</taxon>
        <taxon>Pseudomonadati</taxon>
        <taxon>Pseudomonadota</taxon>
        <taxon>Gammaproteobacteria</taxon>
        <taxon>Chromatiales</taxon>
        <taxon>Chromatiaceae</taxon>
        <taxon>Caldichromatium</taxon>
    </lineage>
</organism>
<comment type="catalytic activity">
    <reaction evidence="7 8">
        <text>CMP + ATP = CDP + ADP</text>
        <dbReference type="Rhea" id="RHEA:11600"/>
        <dbReference type="ChEBI" id="CHEBI:30616"/>
        <dbReference type="ChEBI" id="CHEBI:58069"/>
        <dbReference type="ChEBI" id="CHEBI:60377"/>
        <dbReference type="ChEBI" id="CHEBI:456216"/>
        <dbReference type="EC" id="2.7.4.25"/>
    </reaction>
</comment>
<sequence length="223" mass="24507">MIPVITIDGPSGTGKGSLMQLLAQRLGWHALDSGALYRALAWAALRRGVDLADAPALAELTRDLLLAFRDGRVWLDGEDISDAIRTEEVGMAASRVAAHPQVRAALLDWQRAWARPPGLVADGRDMGTVVFPEAQLKIFLDADPKVRAERRYRQLKEKGLSASLRQLILDIQARDARDRTRSSAPLCPAQDAIVIDSSQMSIPEVFERVLAEVRRVLPDTLGQ</sequence>
<dbReference type="InterPro" id="IPR003136">
    <property type="entry name" value="Cytidylate_kin"/>
</dbReference>
<dbReference type="HAMAP" id="MF_00238">
    <property type="entry name" value="Cytidyl_kinase_type1"/>
    <property type="match status" value="1"/>
</dbReference>
<evidence type="ECO:0000256" key="5">
    <source>
        <dbReference type="ARBA" id="ARBA00022840"/>
    </source>
</evidence>
<evidence type="ECO:0000256" key="6">
    <source>
        <dbReference type="ARBA" id="ARBA00047615"/>
    </source>
</evidence>
<comment type="similarity">
    <text evidence="1 8">Belongs to the cytidylate kinase family. Type 1 subfamily.</text>
</comment>
<feature type="domain" description="Cytidylate kinase" evidence="9">
    <location>
        <begin position="5"/>
        <end position="214"/>
    </location>
</feature>
<accession>A0A6G7VBQ4</accession>
<evidence type="ECO:0000313" key="10">
    <source>
        <dbReference type="EMBL" id="QIK37382.1"/>
    </source>
</evidence>
<keyword evidence="4 8" id="KW-0418">Kinase</keyword>
<name>A0A6G7VBQ4_9GAMM</name>
<dbReference type="PANTHER" id="PTHR21299:SF2">
    <property type="entry name" value="CYTIDYLATE KINASE"/>
    <property type="match status" value="1"/>
</dbReference>
<evidence type="ECO:0000259" key="9">
    <source>
        <dbReference type="Pfam" id="PF02224"/>
    </source>
</evidence>
<dbReference type="AlphaFoldDB" id="A0A6G7VBQ4"/>
<keyword evidence="11" id="KW-1185">Reference proteome</keyword>
<dbReference type="NCBIfam" id="TIGR00017">
    <property type="entry name" value="cmk"/>
    <property type="match status" value="1"/>
</dbReference>
<evidence type="ECO:0000256" key="2">
    <source>
        <dbReference type="ARBA" id="ARBA00022679"/>
    </source>
</evidence>
<evidence type="ECO:0000256" key="4">
    <source>
        <dbReference type="ARBA" id="ARBA00022777"/>
    </source>
</evidence>
<keyword evidence="3 8" id="KW-0547">Nucleotide-binding</keyword>
<comment type="catalytic activity">
    <reaction evidence="6 8">
        <text>dCMP + ATP = dCDP + ADP</text>
        <dbReference type="Rhea" id="RHEA:25094"/>
        <dbReference type="ChEBI" id="CHEBI:30616"/>
        <dbReference type="ChEBI" id="CHEBI:57566"/>
        <dbReference type="ChEBI" id="CHEBI:58593"/>
        <dbReference type="ChEBI" id="CHEBI:456216"/>
        <dbReference type="EC" id="2.7.4.25"/>
    </reaction>
</comment>
<dbReference type="CDD" id="cd02020">
    <property type="entry name" value="CMPK"/>
    <property type="match status" value="1"/>
</dbReference>
<keyword evidence="5 8" id="KW-0067">ATP-binding</keyword>
<gene>
    <name evidence="8" type="primary">cmk</name>
    <name evidence="10" type="ORF">GWK36_04610</name>
</gene>
<comment type="subcellular location">
    <subcellularLocation>
        <location evidence="8">Cytoplasm</location>
    </subcellularLocation>
</comment>
<dbReference type="GO" id="GO:0006220">
    <property type="term" value="P:pyrimidine nucleotide metabolic process"/>
    <property type="evidence" value="ECO:0007669"/>
    <property type="project" value="UniProtKB-UniRule"/>
</dbReference>
<evidence type="ECO:0000256" key="3">
    <source>
        <dbReference type="ARBA" id="ARBA00022741"/>
    </source>
</evidence>
<protein>
    <recommendedName>
        <fullName evidence="8">Cytidylate kinase</fullName>
        <shortName evidence="8">CK</shortName>
        <ecNumber evidence="8">2.7.4.25</ecNumber>
    </recommendedName>
    <alternativeName>
        <fullName evidence="8">Cytidine monophosphate kinase</fullName>
        <shortName evidence="8">CMP kinase</shortName>
    </alternativeName>
</protein>
<evidence type="ECO:0000256" key="8">
    <source>
        <dbReference type="HAMAP-Rule" id="MF_00238"/>
    </source>
</evidence>
<evidence type="ECO:0000313" key="11">
    <source>
        <dbReference type="Proteomes" id="UP000502699"/>
    </source>
</evidence>
<dbReference type="GO" id="GO:0005524">
    <property type="term" value="F:ATP binding"/>
    <property type="evidence" value="ECO:0007669"/>
    <property type="project" value="UniProtKB-UniRule"/>
</dbReference>
<dbReference type="Gene3D" id="3.40.50.300">
    <property type="entry name" value="P-loop containing nucleotide triphosphate hydrolases"/>
    <property type="match status" value="1"/>
</dbReference>
<dbReference type="InterPro" id="IPR011994">
    <property type="entry name" value="Cytidylate_kinase_dom"/>
</dbReference>
<proteinExistence type="inferred from homology"/>
<feature type="binding site" evidence="8">
    <location>
        <begin position="9"/>
        <end position="17"/>
    </location>
    <ligand>
        <name>ATP</name>
        <dbReference type="ChEBI" id="CHEBI:30616"/>
    </ligand>
</feature>
<keyword evidence="2 8" id="KW-0808">Transferase</keyword>
<dbReference type="EC" id="2.7.4.25" evidence="8"/>